<evidence type="ECO:0000256" key="7">
    <source>
        <dbReference type="ARBA" id="ARBA00022771"/>
    </source>
</evidence>
<dbReference type="InterPro" id="IPR001841">
    <property type="entry name" value="Znf_RING"/>
</dbReference>
<dbReference type="OrthoDB" id="4788989at2759"/>
<dbReference type="EMBL" id="KI517416">
    <property type="protein sequence ID" value="ESQ47278.1"/>
    <property type="molecule type" value="Genomic_DNA"/>
</dbReference>
<keyword evidence="8" id="KW-0833">Ubl conjugation pathway</keyword>
<feature type="domain" description="SIAH-type" evidence="14">
    <location>
        <begin position="110"/>
        <end position="168"/>
    </location>
</feature>
<name>V4M4R6_EUTSA</name>
<keyword evidence="6" id="KW-0479">Metal-binding</keyword>
<dbReference type="UniPathway" id="UPA00143"/>
<comment type="similarity">
    <text evidence="3">Belongs to the SINA (Seven in absentia) family.</text>
</comment>
<dbReference type="GO" id="GO:0016567">
    <property type="term" value="P:protein ubiquitination"/>
    <property type="evidence" value="ECO:0007669"/>
    <property type="project" value="UniProtKB-UniPathway"/>
</dbReference>
<keyword evidence="9" id="KW-0862">Zinc</keyword>
<dbReference type="Pfam" id="PF21362">
    <property type="entry name" value="Sina_RING"/>
    <property type="match status" value="1"/>
</dbReference>
<dbReference type="InterPro" id="IPR013010">
    <property type="entry name" value="Znf_SIAH"/>
</dbReference>
<evidence type="ECO:0000259" key="14">
    <source>
        <dbReference type="PROSITE" id="PS51081"/>
    </source>
</evidence>
<dbReference type="PANTHER" id="PTHR46632:SF3">
    <property type="entry name" value="E3 UBIQUITIN-PROTEIN LIGASE SINA-LIKE 7-RELATED"/>
    <property type="match status" value="1"/>
</dbReference>
<comment type="pathway">
    <text evidence="2">Protein modification; protein ubiquitination.</text>
</comment>
<dbReference type="EC" id="2.3.2.27" evidence="4"/>
<dbReference type="GO" id="GO:0061630">
    <property type="term" value="F:ubiquitin protein ligase activity"/>
    <property type="evidence" value="ECO:0007669"/>
    <property type="project" value="UniProtKB-EC"/>
</dbReference>
<dbReference type="KEGG" id="eus:EUTSA_v10027865mg"/>
<dbReference type="Proteomes" id="UP000030689">
    <property type="component" value="Unassembled WGS sequence"/>
</dbReference>
<accession>V4M4R6</accession>
<evidence type="ECO:0000256" key="5">
    <source>
        <dbReference type="ARBA" id="ARBA00022679"/>
    </source>
</evidence>
<feature type="domain" description="RING-type" evidence="13">
    <location>
        <begin position="57"/>
        <end position="92"/>
    </location>
</feature>
<evidence type="ECO:0000256" key="12">
    <source>
        <dbReference type="SAM" id="MobiDB-lite"/>
    </source>
</evidence>
<evidence type="ECO:0000256" key="2">
    <source>
        <dbReference type="ARBA" id="ARBA00004906"/>
    </source>
</evidence>
<dbReference type="InterPro" id="IPR013083">
    <property type="entry name" value="Znf_RING/FYVE/PHD"/>
</dbReference>
<evidence type="ECO:0000256" key="6">
    <source>
        <dbReference type="ARBA" id="ARBA00022723"/>
    </source>
</evidence>
<organism evidence="15 16">
    <name type="scientific">Eutrema salsugineum</name>
    <name type="common">Saltwater cress</name>
    <name type="synonym">Sisymbrium salsugineum</name>
    <dbReference type="NCBI Taxonomy" id="72664"/>
    <lineage>
        <taxon>Eukaryota</taxon>
        <taxon>Viridiplantae</taxon>
        <taxon>Streptophyta</taxon>
        <taxon>Embryophyta</taxon>
        <taxon>Tracheophyta</taxon>
        <taxon>Spermatophyta</taxon>
        <taxon>Magnoliopsida</taxon>
        <taxon>eudicotyledons</taxon>
        <taxon>Gunneridae</taxon>
        <taxon>Pentapetalae</taxon>
        <taxon>rosids</taxon>
        <taxon>malvids</taxon>
        <taxon>Brassicales</taxon>
        <taxon>Brassicaceae</taxon>
        <taxon>Eutremeae</taxon>
        <taxon>Eutrema</taxon>
    </lineage>
</organism>
<dbReference type="SUPFAM" id="SSF49599">
    <property type="entry name" value="TRAF domain-like"/>
    <property type="match status" value="1"/>
</dbReference>
<reference evidence="15 16" key="1">
    <citation type="journal article" date="2013" name="Front. Plant Sci.">
        <title>The Reference Genome of the Halophytic Plant Eutrema salsugineum.</title>
        <authorList>
            <person name="Yang R."/>
            <person name="Jarvis D.E."/>
            <person name="Chen H."/>
            <person name="Beilstein M.A."/>
            <person name="Grimwood J."/>
            <person name="Jenkins J."/>
            <person name="Shu S."/>
            <person name="Prochnik S."/>
            <person name="Xin M."/>
            <person name="Ma C."/>
            <person name="Schmutz J."/>
            <person name="Wing R.A."/>
            <person name="Mitchell-Olds T."/>
            <person name="Schumaker K.S."/>
            <person name="Wang X."/>
        </authorList>
    </citation>
    <scope>NUCLEOTIDE SEQUENCE [LARGE SCALE GENOMIC DNA]</scope>
</reference>
<dbReference type="Gene3D" id="3.30.40.10">
    <property type="entry name" value="Zinc/RING finger domain, C3HC4 (zinc finger)"/>
    <property type="match status" value="1"/>
</dbReference>
<evidence type="ECO:0000256" key="1">
    <source>
        <dbReference type="ARBA" id="ARBA00000900"/>
    </source>
</evidence>
<dbReference type="Pfam" id="PF21361">
    <property type="entry name" value="Sina_ZnF"/>
    <property type="match status" value="1"/>
</dbReference>
<evidence type="ECO:0000256" key="8">
    <source>
        <dbReference type="ARBA" id="ARBA00022786"/>
    </source>
</evidence>
<dbReference type="PANTHER" id="PTHR46632">
    <property type="entry name" value="E3 UBIQUITIN-PROTEIN LIGASE SINA-LIKE 4"/>
    <property type="match status" value="1"/>
</dbReference>
<keyword evidence="7 11" id="KW-0863">Zinc-finger</keyword>
<dbReference type="PROSITE" id="PS51081">
    <property type="entry name" value="ZF_SIAH"/>
    <property type="match status" value="1"/>
</dbReference>
<dbReference type="Gramene" id="ESQ47278">
    <property type="protein sequence ID" value="ESQ47278"/>
    <property type="gene ID" value="EUTSA_v10027865mg"/>
</dbReference>
<proteinExistence type="inferred from homology"/>
<feature type="region of interest" description="Disordered" evidence="12">
    <location>
        <begin position="1"/>
        <end position="35"/>
    </location>
</feature>
<sequence>MVEAASAEASGEGNGSRSILSQKRPRSSISPCDGAKRVGTDDKRLSTMLLDLNILECPICFETLTIPIFQCDNGHLACSSCCAKLSDKCPSCASPIGHIRCRAMESVLDSIFVPCPNAKFGCTKKVSYGKESAHEKECAFSRCSCPELDCNYTGLYEDLYDHYLYDHNYITSYPAIVNFCRLGNSFCAQMNISDKISIKVDTTTSRLFAVQCFREPYGVYVTVSCIAPSAPEVGEFSYQISYTSADGHTMTYESPEVKRIREVSFETPQENSMLLIPRSCLSGDSLKMKICIKKLKKE</sequence>
<dbReference type="GO" id="GO:0008270">
    <property type="term" value="F:zinc ion binding"/>
    <property type="evidence" value="ECO:0007669"/>
    <property type="project" value="UniProtKB-KW"/>
</dbReference>
<evidence type="ECO:0000313" key="16">
    <source>
        <dbReference type="Proteomes" id="UP000030689"/>
    </source>
</evidence>
<dbReference type="PROSITE" id="PS50089">
    <property type="entry name" value="ZF_RING_2"/>
    <property type="match status" value="1"/>
</dbReference>
<dbReference type="AlphaFoldDB" id="V4M4R6"/>
<evidence type="ECO:0000256" key="11">
    <source>
        <dbReference type="PROSITE-ProRule" id="PRU00455"/>
    </source>
</evidence>
<protein>
    <recommendedName>
        <fullName evidence="4">RING-type E3 ubiquitin transferase</fullName>
        <ecNumber evidence="4">2.3.2.27</ecNumber>
    </recommendedName>
</protein>
<evidence type="ECO:0000313" key="15">
    <source>
        <dbReference type="EMBL" id="ESQ47278.1"/>
    </source>
</evidence>
<evidence type="ECO:0000256" key="4">
    <source>
        <dbReference type="ARBA" id="ARBA00012483"/>
    </source>
</evidence>
<evidence type="ECO:0000259" key="13">
    <source>
        <dbReference type="PROSITE" id="PS50089"/>
    </source>
</evidence>
<evidence type="ECO:0000256" key="10">
    <source>
        <dbReference type="ARBA" id="ARBA00024004"/>
    </source>
</evidence>
<evidence type="ECO:0000256" key="9">
    <source>
        <dbReference type="ARBA" id="ARBA00022833"/>
    </source>
</evidence>
<comment type="catalytic activity">
    <reaction evidence="1">
        <text>S-ubiquitinyl-[E2 ubiquitin-conjugating enzyme]-L-cysteine + [acceptor protein]-L-lysine = [E2 ubiquitin-conjugating enzyme]-L-cysteine + N(6)-ubiquitinyl-[acceptor protein]-L-lysine.</text>
        <dbReference type="EC" id="2.3.2.27"/>
    </reaction>
</comment>
<dbReference type="InterPro" id="IPR049548">
    <property type="entry name" value="Sina-like_RING"/>
</dbReference>
<dbReference type="CDD" id="cd16571">
    <property type="entry name" value="RING-HC_SIAHs"/>
    <property type="match status" value="1"/>
</dbReference>
<evidence type="ECO:0000256" key="3">
    <source>
        <dbReference type="ARBA" id="ARBA00009119"/>
    </source>
</evidence>
<dbReference type="eggNOG" id="KOG3002">
    <property type="taxonomic scope" value="Eukaryota"/>
</dbReference>
<dbReference type="STRING" id="72664.V4M4R6"/>
<dbReference type="InterPro" id="IPR044286">
    <property type="entry name" value="SINL_plant"/>
</dbReference>
<feature type="compositionally biased region" description="Low complexity" evidence="12">
    <location>
        <begin position="1"/>
        <end position="11"/>
    </location>
</feature>
<keyword evidence="16" id="KW-1185">Reference proteome</keyword>
<dbReference type="SUPFAM" id="SSF57850">
    <property type="entry name" value="RING/U-box"/>
    <property type="match status" value="1"/>
</dbReference>
<comment type="function">
    <text evidence="10">E3 ubiquitin-protein ligase that mediates ubiquitination and subsequent proteasomal degradation of target proteins. E3 ubiquitin ligases accept ubiquitin from an E2 ubiquitin-conjugating enzyme in the form of a thioester and then directly transfers the ubiquitin to targeted substrates. It probably triggers the ubiquitin-mediated degradation of different substrates.</text>
</comment>
<gene>
    <name evidence="15" type="ORF">EUTSA_v10027865mg</name>
</gene>
<keyword evidence="5" id="KW-0808">Transferase</keyword>
<dbReference type="OMA" id="ANFMLIP"/>